<name>A0A0F9N792_9ZZZZ</name>
<sequence>MNDQNVQDFAIDTVEAYEALSRRVKALEEQIAAQNEWPRVRVNVKQLAKGELRFDTTYEDRGVTWEEALAESDKLVAACLVRYPVPEAG</sequence>
<accession>A0A0F9N792</accession>
<gene>
    <name evidence="2" type="ORF">LCGC14_1003140</name>
</gene>
<comment type="caution">
    <text evidence="2">The sequence shown here is derived from an EMBL/GenBank/DDBJ whole genome shotgun (WGS) entry which is preliminary data.</text>
</comment>
<proteinExistence type="predicted"/>
<feature type="coiled-coil region" evidence="1">
    <location>
        <begin position="10"/>
        <end position="37"/>
    </location>
</feature>
<dbReference type="AlphaFoldDB" id="A0A0F9N792"/>
<keyword evidence="1" id="KW-0175">Coiled coil</keyword>
<protein>
    <submittedName>
        <fullName evidence="2">Uncharacterized protein</fullName>
    </submittedName>
</protein>
<evidence type="ECO:0000313" key="2">
    <source>
        <dbReference type="EMBL" id="KKN13764.1"/>
    </source>
</evidence>
<reference evidence="2" key="1">
    <citation type="journal article" date="2015" name="Nature">
        <title>Complex archaea that bridge the gap between prokaryotes and eukaryotes.</title>
        <authorList>
            <person name="Spang A."/>
            <person name="Saw J.H."/>
            <person name="Jorgensen S.L."/>
            <person name="Zaremba-Niedzwiedzka K."/>
            <person name="Martijn J."/>
            <person name="Lind A.E."/>
            <person name="van Eijk R."/>
            <person name="Schleper C."/>
            <person name="Guy L."/>
            <person name="Ettema T.J."/>
        </authorList>
    </citation>
    <scope>NUCLEOTIDE SEQUENCE</scope>
</reference>
<evidence type="ECO:0000256" key="1">
    <source>
        <dbReference type="SAM" id="Coils"/>
    </source>
</evidence>
<organism evidence="2">
    <name type="scientific">marine sediment metagenome</name>
    <dbReference type="NCBI Taxonomy" id="412755"/>
    <lineage>
        <taxon>unclassified sequences</taxon>
        <taxon>metagenomes</taxon>
        <taxon>ecological metagenomes</taxon>
    </lineage>
</organism>
<dbReference type="EMBL" id="LAZR01003888">
    <property type="protein sequence ID" value="KKN13764.1"/>
    <property type="molecule type" value="Genomic_DNA"/>
</dbReference>